<name>K3X216_GLOUD</name>
<dbReference type="InParanoid" id="K3X216"/>
<keyword evidence="2" id="KW-1185">Reference proteome</keyword>
<reference evidence="2" key="1">
    <citation type="journal article" date="2010" name="Genome Biol.">
        <title>Genome sequence of the necrotrophic plant pathogen Pythium ultimum reveals original pathogenicity mechanisms and effector repertoire.</title>
        <authorList>
            <person name="Levesque C.A."/>
            <person name="Brouwer H."/>
            <person name="Cano L."/>
            <person name="Hamilton J.P."/>
            <person name="Holt C."/>
            <person name="Huitema E."/>
            <person name="Raffaele S."/>
            <person name="Robideau G.P."/>
            <person name="Thines M."/>
            <person name="Win J."/>
            <person name="Zerillo M.M."/>
            <person name="Beakes G.W."/>
            <person name="Boore J.L."/>
            <person name="Busam D."/>
            <person name="Dumas B."/>
            <person name="Ferriera S."/>
            <person name="Fuerstenberg S.I."/>
            <person name="Gachon C.M."/>
            <person name="Gaulin E."/>
            <person name="Govers F."/>
            <person name="Grenville-Briggs L."/>
            <person name="Horner N."/>
            <person name="Hostetler J."/>
            <person name="Jiang R.H."/>
            <person name="Johnson J."/>
            <person name="Krajaejun T."/>
            <person name="Lin H."/>
            <person name="Meijer H.J."/>
            <person name="Moore B."/>
            <person name="Morris P."/>
            <person name="Phuntmart V."/>
            <person name="Puiu D."/>
            <person name="Shetty J."/>
            <person name="Stajich J.E."/>
            <person name="Tripathy S."/>
            <person name="Wawra S."/>
            <person name="van West P."/>
            <person name="Whitty B.R."/>
            <person name="Coutinho P.M."/>
            <person name="Henrissat B."/>
            <person name="Martin F."/>
            <person name="Thomas P.D."/>
            <person name="Tyler B.M."/>
            <person name="De Vries R.P."/>
            <person name="Kamoun S."/>
            <person name="Yandell M."/>
            <person name="Tisserat N."/>
            <person name="Buell C.R."/>
        </authorList>
    </citation>
    <scope>NUCLEOTIDE SEQUENCE</scope>
    <source>
        <strain evidence="2">DAOM:BR144</strain>
    </source>
</reference>
<dbReference type="InterPro" id="IPR019734">
    <property type="entry name" value="TPR_rpt"/>
</dbReference>
<dbReference type="OMA" id="QHNEITS"/>
<accession>K3X216</accession>
<dbReference type="SMART" id="SM00028">
    <property type="entry name" value="TPR"/>
    <property type="match status" value="2"/>
</dbReference>
<evidence type="ECO:0000313" key="1">
    <source>
        <dbReference type="EnsemblProtists" id="PYU1_T011265"/>
    </source>
</evidence>
<protein>
    <submittedName>
        <fullName evidence="1">Uncharacterized protein</fullName>
    </submittedName>
</protein>
<dbReference type="InterPro" id="IPR011990">
    <property type="entry name" value="TPR-like_helical_dom_sf"/>
</dbReference>
<dbReference type="VEuPathDB" id="FungiDB:PYU1_G011240"/>
<sequence length="445" mass="51064">MSKRDESSGGEQLTSDVGQRVVWNKATGAFELQSRVPHHQAPLFIPRRYTKEPAPVHQQPVRFDASLPSNVLDDLDLGDMQHAKWSLEQFRATRIQVYDQILAAASRLILLLRFVAKWRTALAVCKEHLMANQAGDAKMHLVCQEFLELAQAFKLLGEIADAREALGQCISLIRQLLLDDRDRFLKDAKREFLACIHFQEVFAGCEMLLRRQKTPPSILAHLQRQIDWLAGQAPFSVKIWTIKTNLHLKANQFPTVVSNLSLSPLTATDEFFTMAYTHALEMVGAYTQSLDAAQVFLASEHCSQSRDVSATETKLRAHAKRLESILERKRQAEQLEREGKYRDAEKCYEECLELVGHHSNNRFTAELLYRRANLVVMDMAPSMDRLIAAIQDLTLSRQLWPANQLLTLCLETAQLHLETKKLRCRMRKENEEVDVSVTHFRKRFY</sequence>
<reference evidence="2" key="2">
    <citation type="submission" date="2010-04" db="EMBL/GenBank/DDBJ databases">
        <authorList>
            <person name="Buell R."/>
            <person name="Hamilton J."/>
            <person name="Hostetler J."/>
        </authorList>
    </citation>
    <scope>NUCLEOTIDE SEQUENCE [LARGE SCALE GENOMIC DNA]</scope>
    <source>
        <strain evidence="2">DAOM:BR144</strain>
    </source>
</reference>
<organism evidence="1 2">
    <name type="scientific">Globisporangium ultimum (strain ATCC 200006 / CBS 805.95 / DAOM BR144)</name>
    <name type="common">Pythium ultimum</name>
    <dbReference type="NCBI Taxonomy" id="431595"/>
    <lineage>
        <taxon>Eukaryota</taxon>
        <taxon>Sar</taxon>
        <taxon>Stramenopiles</taxon>
        <taxon>Oomycota</taxon>
        <taxon>Peronosporomycetes</taxon>
        <taxon>Pythiales</taxon>
        <taxon>Pythiaceae</taxon>
        <taxon>Globisporangium</taxon>
    </lineage>
</organism>
<dbReference type="Gene3D" id="1.25.40.10">
    <property type="entry name" value="Tetratricopeptide repeat domain"/>
    <property type="match status" value="1"/>
</dbReference>
<evidence type="ECO:0000313" key="2">
    <source>
        <dbReference type="Proteomes" id="UP000019132"/>
    </source>
</evidence>
<dbReference type="AlphaFoldDB" id="K3X216"/>
<dbReference type="EMBL" id="GL376562">
    <property type="status" value="NOT_ANNOTATED_CDS"/>
    <property type="molecule type" value="Genomic_DNA"/>
</dbReference>
<proteinExistence type="predicted"/>
<reference evidence="1" key="3">
    <citation type="submission" date="2015-02" db="UniProtKB">
        <authorList>
            <consortium name="EnsemblProtists"/>
        </authorList>
    </citation>
    <scope>IDENTIFICATION</scope>
    <source>
        <strain evidence="1">DAOM BR144</strain>
    </source>
</reference>
<dbReference type="EnsemblProtists" id="PYU1_T011265">
    <property type="protein sequence ID" value="PYU1_T011265"/>
    <property type="gene ID" value="PYU1_G011240"/>
</dbReference>
<dbReference type="eggNOG" id="ENOG502T15W">
    <property type="taxonomic scope" value="Eukaryota"/>
</dbReference>
<dbReference type="Proteomes" id="UP000019132">
    <property type="component" value="Unassembled WGS sequence"/>
</dbReference>
<dbReference type="HOGENOM" id="CLU_623320_0_0_1"/>